<keyword evidence="2" id="KW-1185">Reference proteome</keyword>
<dbReference type="Gene3D" id="3.40.50.2020">
    <property type="match status" value="1"/>
</dbReference>
<dbReference type="InterPro" id="IPR029057">
    <property type="entry name" value="PRTase-like"/>
</dbReference>
<protein>
    <submittedName>
        <fullName evidence="1">Orotate phosphoribosyltransferase</fullName>
    </submittedName>
</protein>
<dbReference type="EMBL" id="FQVI01000027">
    <property type="protein sequence ID" value="SHF41711.1"/>
    <property type="molecule type" value="Genomic_DNA"/>
</dbReference>
<dbReference type="InterPro" id="IPR000836">
    <property type="entry name" value="PRTase_dom"/>
</dbReference>
<organism evidence="1 2">
    <name type="scientific">Lactonifactor longoviformis DSM 17459</name>
    <dbReference type="NCBI Taxonomy" id="1122155"/>
    <lineage>
        <taxon>Bacteria</taxon>
        <taxon>Bacillati</taxon>
        <taxon>Bacillota</taxon>
        <taxon>Clostridia</taxon>
        <taxon>Eubacteriales</taxon>
        <taxon>Clostridiaceae</taxon>
        <taxon>Lactonifactor</taxon>
    </lineage>
</organism>
<dbReference type="STRING" id="1122155.SAMN02745158_03645"/>
<dbReference type="Proteomes" id="UP000184245">
    <property type="component" value="Unassembled WGS sequence"/>
</dbReference>
<dbReference type="SUPFAM" id="SSF53271">
    <property type="entry name" value="PRTase-like"/>
    <property type="match status" value="1"/>
</dbReference>
<evidence type="ECO:0000313" key="2">
    <source>
        <dbReference type="Proteomes" id="UP000184245"/>
    </source>
</evidence>
<dbReference type="RefSeq" id="WP_072854207.1">
    <property type="nucleotide sequence ID" value="NZ_FQVI01000027.1"/>
</dbReference>
<dbReference type="OrthoDB" id="9778142at2"/>
<dbReference type="GO" id="GO:0016757">
    <property type="term" value="F:glycosyltransferase activity"/>
    <property type="evidence" value="ECO:0007669"/>
    <property type="project" value="UniProtKB-KW"/>
</dbReference>
<sequence>MEERLRKIYARSNSAIALKVIQGHFATSQSHITHYFDMTTMKTRCAEAENVASALAQKYELSTPVDTIVCLDGLEVIGAFLAEELTKAGIHSMNAHQTIYVITPEFSYNGQMMFRDNLQPMVKGKNVVILIGSITTGKTLQKSIESILYYGGIIQGVSAVFSAVAKVAGVEVNTIFTKKDLPDYESYKPAECPLCRNRVKLDAMVNSFGYSKL</sequence>
<proteinExistence type="predicted"/>
<keyword evidence="1" id="KW-0808">Transferase</keyword>
<reference evidence="1 2" key="1">
    <citation type="submission" date="2016-11" db="EMBL/GenBank/DDBJ databases">
        <authorList>
            <person name="Jaros S."/>
            <person name="Januszkiewicz K."/>
            <person name="Wedrychowicz H."/>
        </authorList>
    </citation>
    <scope>NUCLEOTIDE SEQUENCE [LARGE SCALE GENOMIC DNA]</scope>
    <source>
        <strain evidence="1 2">DSM 17459</strain>
    </source>
</reference>
<accession>A0A1M5BGX5</accession>
<name>A0A1M5BGX5_9CLOT</name>
<evidence type="ECO:0000313" key="1">
    <source>
        <dbReference type="EMBL" id="SHF41711.1"/>
    </source>
</evidence>
<dbReference type="CDD" id="cd06223">
    <property type="entry name" value="PRTases_typeI"/>
    <property type="match status" value="1"/>
</dbReference>
<gene>
    <name evidence="1" type="ORF">SAMN02745158_03645</name>
</gene>
<dbReference type="AlphaFoldDB" id="A0A1M5BGX5"/>
<keyword evidence="1" id="KW-0328">Glycosyltransferase</keyword>